<organism evidence="2 3">
    <name type="scientific">Trichonephila clavata</name>
    <name type="common">Joro spider</name>
    <name type="synonym">Nephila clavata</name>
    <dbReference type="NCBI Taxonomy" id="2740835"/>
    <lineage>
        <taxon>Eukaryota</taxon>
        <taxon>Metazoa</taxon>
        <taxon>Ecdysozoa</taxon>
        <taxon>Arthropoda</taxon>
        <taxon>Chelicerata</taxon>
        <taxon>Arachnida</taxon>
        <taxon>Araneae</taxon>
        <taxon>Araneomorphae</taxon>
        <taxon>Entelegynae</taxon>
        <taxon>Araneoidea</taxon>
        <taxon>Nephilidae</taxon>
        <taxon>Trichonephila</taxon>
    </lineage>
</organism>
<dbReference type="Proteomes" id="UP000887116">
    <property type="component" value="Unassembled WGS sequence"/>
</dbReference>
<sequence>MESYRDRFTEIRVTYEKNYNKHDDSKSEISCETAPHNLKLPKLSLKEYDLMTMSWIAFWGQFCWVHEDKNIIEEDKFQYLLSSLKPKNKARDIAESDSPSKFVVKHNLP</sequence>
<evidence type="ECO:0000256" key="1">
    <source>
        <dbReference type="SAM" id="MobiDB-lite"/>
    </source>
</evidence>
<comment type="caution">
    <text evidence="2">The sequence shown here is derived from an EMBL/GenBank/DDBJ whole genome shotgun (WGS) entry which is preliminary data.</text>
</comment>
<protein>
    <submittedName>
        <fullName evidence="2">Transposable element Tc1 transposase</fullName>
    </submittedName>
</protein>
<feature type="region of interest" description="Disordered" evidence="1">
    <location>
        <begin position="89"/>
        <end position="109"/>
    </location>
</feature>
<gene>
    <name evidence="2" type="primary">X975_22733</name>
    <name evidence="2" type="ORF">TNCT_289981</name>
</gene>
<accession>A0A8X6JFD8</accession>
<dbReference type="AlphaFoldDB" id="A0A8X6JFD8"/>
<keyword evidence="3" id="KW-1185">Reference proteome</keyword>
<dbReference type="OrthoDB" id="6430424at2759"/>
<name>A0A8X6JFD8_TRICU</name>
<dbReference type="EMBL" id="BMAO01025715">
    <property type="protein sequence ID" value="GFR04461.1"/>
    <property type="molecule type" value="Genomic_DNA"/>
</dbReference>
<evidence type="ECO:0000313" key="2">
    <source>
        <dbReference type="EMBL" id="GFR04461.1"/>
    </source>
</evidence>
<evidence type="ECO:0000313" key="3">
    <source>
        <dbReference type="Proteomes" id="UP000887116"/>
    </source>
</evidence>
<proteinExistence type="predicted"/>
<reference evidence="2" key="1">
    <citation type="submission" date="2020-07" db="EMBL/GenBank/DDBJ databases">
        <title>Multicomponent nature underlies the extraordinary mechanical properties of spider dragline silk.</title>
        <authorList>
            <person name="Kono N."/>
            <person name="Nakamura H."/>
            <person name="Mori M."/>
            <person name="Yoshida Y."/>
            <person name="Ohtoshi R."/>
            <person name="Malay A.D."/>
            <person name="Moran D.A.P."/>
            <person name="Tomita M."/>
            <person name="Numata K."/>
            <person name="Arakawa K."/>
        </authorList>
    </citation>
    <scope>NUCLEOTIDE SEQUENCE</scope>
</reference>